<proteinExistence type="predicted"/>
<comment type="caution">
    <text evidence="1">The sequence shown here is derived from an EMBL/GenBank/DDBJ whole genome shotgun (WGS) entry which is preliminary data.</text>
</comment>
<name>A0ABV0UA69_9TELE</name>
<protein>
    <submittedName>
        <fullName evidence="1">Uncharacterized protein</fullName>
    </submittedName>
</protein>
<sequence>MESGAQEREAISQGMCVGSSQSLPVPCNATTQPSQDQLTASRLYQGRQEADTLMCDINWGGLVALFSQEDHNCGNYSITNRLLCIFNVSQKTKKFLRNLEENN</sequence>
<dbReference type="Proteomes" id="UP001482620">
    <property type="component" value="Unassembled WGS sequence"/>
</dbReference>
<evidence type="ECO:0000313" key="1">
    <source>
        <dbReference type="EMBL" id="MEQ2240607.1"/>
    </source>
</evidence>
<keyword evidence="2" id="KW-1185">Reference proteome</keyword>
<evidence type="ECO:0000313" key="2">
    <source>
        <dbReference type="Proteomes" id="UP001482620"/>
    </source>
</evidence>
<gene>
    <name evidence="1" type="ORF">ILYODFUR_016803</name>
</gene>
<accession>A0ABV0UA69</accession>
<organism evidence="1 2">
    <name type="scientific">Ilyodon furcidens</name>
    <name type="common">goldbreast splitfin</name>
    <dbReference type="NCBI Taxonomy" id="33524"/>
    <lineage>
        <taxon>Eukaryota</taxon>
        <taxon>Metazoa</taxon>
        <taxon>Chordata</taxon>
        <taxon>Craniata</taxon>
        <taxon>Vertebrata</taxon>
        <taxon>Euteleostomi</taxon>
        <taxon>Actinopterygii</taxon>
        <taxon>Neopterygii</taxon>
        <taxon>Teleostei</taxon>
        <taxon>Neoteleostei</taxon>
        <taxon>Acanthomorphata</taxon>
        <taxon>Ovalentaria</taxon>
        <taxon>Atherinomorphae</taxon>
        <taxon>Cyprinodontiformes</taxon>
        <taxon>Goodeidae</taxon>
        <taxon>Ilyodon</taxon>
    </lineage>
</organism>
<reference evidence="1 2" key="1">
    <citation type="submission" date="2021-06" db="EMBL/GenBank/DDBJ databases">
        <authorList>
            <person name="Palmer J.M."/>
        </authorList>
    </citation>
    <scope>NUCLEOTIDE SEQUENCE [LARGE SCALE GENOMIC DNA]</scope>
    <source>
        <strain evidence="2">if_2019</strain>
        <tissue evidence="1">Muscle</tissue>
    </source>
</reference>
<dbReference type="EMBL" id="JAHRIQ010059474">
    <property type="protein sequence ID" value="MEQ2240607.1"/>
    <property type="molecule type" value="Genomic_DNA"/>
</dbReference>